<evidence type="ECO:0000313" key="4">
    <source>
        <dbReference type="Proteomes" id="UP000248134"/>
    </source>
</evidence>
<dbReference type="Pfam" id="PF12872">
    <property type="entry name" value="OST-HTH"/>
    <property type="match status" value="1"/>
</dbReference>
<dbReference type="GO" id="GO:0004540">
    <property type="term" value="F:RNA nuclease activity"/>
    <property type="evidence" value="ECO:0007669"/>
    <property type="project" value="InterPro"/>
</dbReference>
<evidence type="ECO:0000256" key="1">
    <source>
        <dbReference type="SAM" id="MobiDB-lite"/>
    </source>
</evidence>
<dbReference type="Gene3D" id="3.40.50.1010">
    <property type="entry name" value="5'-nuclease"/>
    <property type="match status" value="1"/>
</dbReference>
<dbReference type="PANTHER" id="PTHR35811">
    <property type="entry name" value="SLR1870 PROTEIN"/>
    <property type="match status" value="1"/>
</dbReference>
<dbReference type="Gene3D" id="3.30.420.610">
    <property type="entry name" value="LOTUS domain-like"/>
    <property type="match status" value="1"/>
</dbReference>
<dbReference type="CDD" id="cd10146">
    <property type="entry name" value="LabA_like_C"/>
    <property type="match status" value="1"/>
</dbReference>
<dbReference type="Pfam" id="PF01936">
    <property type="entry name" value="NYN"/>
    <property type="match status" value="1"/>
</dbReference>
<evidence type="ECO:0000259" key="2">
    <source>
        <dbReference type="PROSITE" id="PS51644"/>
    </source>
</evidence>
<dbReference type="PANTHER" id="PTHR35811:SF1">
    <property type="entry name" value="HTH OST-TYPE DOMAIN-CONTAINING PROTEIN"/>
    <property type="match status" value="1"/>
</dbReference>
<dbReference type="EMBL" id="QKQS01000038">
    <property type="protein sequence ID" value="PZA09319.1"/>
    <property type="molecule type" value="Genomic_DNA"/>
</dbReference>
<protein>
    <submittedName>
        <fullName evidence="3">Maebl</fullName>
    </submittedName>
</protein>
<sequence length="267" mass="29158">MPSEPRSPRLAVLIDADNASAKIADGLFEEIAKIGEASVRRIYGDFSTPRSKGWADVLAKHAIIPQQQFAYTTGKNASDITLVIDAMDLLLSGRFEGFCLVSSDSDFTRLASRIREQGVDVFGFGEQKTPESFRQACRRFVYTENLIAGAADSKGTASTAKPLQPPSAATPIIERVIKQMESEDGWVSLGEVGKRLSNLASDFDPRTFGFRKLSDLVRKTNAFELEQQNGHSMRIRLKPTGAPAAKTPSPRKRAARPNPRRSDGAAS</sequence>
<gene>
    <name evidence="3" type="ORF">DNX69_24780</name>
</gene>
<comment type="caution">
    <text evidence="3">The sequence shown here is derived from an EMBL/GenBank/DDBJ whole genome shotgun (WGS) entry which is preliminary data.</text>
</comment>
<feature type="region of interest" description="Disordered" evidence="1">
    <location>
        <begin position="227"/>
        <end position="267"/>
    </location>
</feature>
<dbReference type="InterPro" id="IPR021139">
    <property type="entry name" value="NYN"/>
</dbReference>
<name>A0A323UAQ9_RHOPL</name>
<feature type="domain" description="HTH OST-type" evidence="2">
    <location>
        <begin position="165"/>
        <end position="239"/>
    </location>
</feature>
<dbReference type="PROSITE" id="PS51644">
    <property type="entry name" value="HTH_OST"/>
    <property type="match status" value="1"/>
</dbReference>
<dbReference type="Proteomes" id="UP000248134">
    <property type="component" value="Unassembled WGS sequence"/>
</dbReference>
<dbReference type="OrthoDB" id="9783963at2"/>
<dbReference type="CDD" id="cd11297">
    <property type="entry name" value="PIN_LabA-like_N_1"/>
    <property type="match status" value="1"/>
</dbReference>
<feature type="compositionally biased region" description="Basic residues" evidence="1">
    <location>
        <begin position="249"/>
        <end position="259"/>
    </location>
</feature>
<proteinExistence type="predicted"/>
<evidence type="ECO:0000313" key="3">
    <source>
        <dbReference type="EMBL" id="PZA09319.1"/>
    </source>
</evidence>
<reference evidence="3 4" key="1">
    <citation type="submission" date="2018-06" db="EMBL/GenBank/DDBJ databases">
        <title>Draft Whole-Genome Sequence of the purple photosynthetic bacterium Rhodospeudomonas palustris XCP.</title>
        <authorList>
            <person name="Rayyan A."/>
            <person name="Meyer T.E."/>
            <person name="Kyndt J.A."/>
        </authorList>
    </citation>
    <scope>NUCLEOTIDE SEQUENCE [LARGE SCALE GENOMIC DNA]</scope>
    <source>
        <strain evidence="3 4">XCP</strain>
    </source>
</reference>
<dbReference type="RefSeq" id="WP_110788666.1">
    <property type="nucleotide sequence ID" value="NZ_QKQS01000038.1"/>
</dbReference>
<dbReference type="AlphaFoldDB" id="A0A323UAQ9"/>
<dbReference type="InterPro" id="IPR041966">
    <property type="entry name" value="LOTUS-like"/>
</dbReference>
<accession>A0A323UAQ9</accession>
<dbReference type="InterPro" id="IPR025605">
    <property type="entry name" value="OST-HTH/LOTUS_dom"/>
</dbReference>
<organism evidence="3 4">
    <name type="scientific">Rhodopseudomonas palustris</name>
    <dbReference type="NCBI Taxonomy" id="1076"/>
    <lineage>
        <taxon>Bacteria</taxon>
        <taxon>Pseudomonadati</taxon>
        <taxon>Pseudomonadota</taxon>
        <taxon>Alphaproteobacteria</taxon>
        <taxon>Hyphomicrobiales</taxon>
        <taxon>Nitrobacteraceae</taxon>
        <taxon>Rhodopseudomonas</taxon>
    </lineage>
</organism>